<dbReference type="EMBL" id="CM055735">
    <property type="protein sequence ID" value="KAJ8007689.1"/>
    <property type="molecule type" value="Genomic_DNA"/>
</dbReference>
<dbReference type="Proteomes" id="UP001157502">
    <property type="component" value="Chromosome 8"/>
</dbReference>
<organism evidence="1 2">
    <name type="scientific">Dallia pectoralis</name>
    <name type="common">Alaska blackfish</name>
    <dbReference type="NCBI Taxonomy" id="75939"/>
    <lineage>
        <taxon>Eukaryota</taxon>
        <taxon>Metazoa</taxon>
        <taxon>Chordata</taxon>
        <taxon>Craniata</taxon>
        <taxon>Vertebrata</taxon>
        <taxon>Euteleostomi</taxon>
        <taxon>Actinopterygii</taxon>
        <taxon>Neopterygii</taxon>
        <taxon>Teleostei</taxon>
        <taxon>Protacanthopterygii</taxon>
        <taxon>Esociformes</taxon>
        <taxon>Umbridae</taxon>
        <taxon>Dallia</taxon>
    </lineage>
</organism>
<accession>A0ACC2GVI8</accession>
<comment type="caution">
    <text evidence="1">The sequence shown here is derived from an EMBL/GenBank/DDBJ whole genome shotgun (WGS) entry which is preliminary data.</text>
</comment>
<evidence type="ECO:0000313" key="1">
    <source>
        <dbReference type="EMBL" id="KAJ8007689.1"/>
    </source>
</evidence>
<sequence>MERSRRAFPVSGNVALKGVATQSSQWENCEPHLAIDGNKDANLNRGSCSSTAYGTNSWWRVDLLDVYSVKKVQITNRVDCCPQRIDGAEIRIGNSLENNGLDNPSMQVPTDNPLMNNLHDYCMSDAPVISLWDPDHPPLPITPSTTPSKPPAPKKMKSQRSLELDSEDVLSSPSFEPDIPALSSVKG</sequence>
<gene>
    <name evidence="1" type="ORF">DPEC_G00096770</name>
</gene>
<proteinExistence type="predicted"/>
<evidence type="ECO:0000313" key="2">
    <source>
        <dbReference type="Proteomes" id="UP001157502"/>
    </source>
</evidence>
<reference evidence="1" key="1">
    <citation type="submission" date="2021-05" db="EMBL/GenBank/DDBJ databases">
        <authorList>
            <person name="Pan Q."/>
            <person name="Jouanno E."/>
            <person name="Zahm M."/>
            <person name="Klopp C."/>
            <person name="Cabau C."/>
            <person name="Louis A."/>
            <person name="Berthelot C."/>
            <person name="Parey E."/>
            <person name="Roest Crollius H."/>
            <person name="Montfort J."/>
            <person name="Robinson-Rechavi M."/>
            <person name="Bouchez O."/>
            <person name="Lampietro C."/>
            <person name="Lopez Roques C."/>
            <person name="Donnadieu C."/>
            <person name="Postlethwait J."/>
            <person name="Bobe J."/>
            <person name="Dillon D."/>
            <person name="Chandos A."/>
            <person name="von Hippel F."/>
            <person name="Guiguen Y."/>
        </authorList>
    </citation>
    <scope>NUCLEOTIDE SEQUENCE</scope>
    <source>
        <strain evidence="1">YG-Jan2019</strain>
    </source>
</reference>
<name>A0ACC2GVI8_DALPE</name>
<keyword evidence="2" id="KW-1185">Reference proteome</keyword>
<protein>
    <submittedName>
        <fullName evidence="1">Uncharacterized protein</fullName>
    </submittedName>
</protein>